<protein>
    <recommendedName>
        <fullName evidence="1">Thioredoxin domain-containing protein</fullName>
    </recommendedName>
</protein>
<accession>A0A5C7H5F1</accession>
<proteinExistence type="predicted"/>
<sequence length="97" mass="11073">MVDMDMIVQEKSCHSHHELPPEIVVDFTATWCAPCRFIEPIFNELARKMPYATFLKLRRIVLWEVMPTFMLMKGGKILGAKEDELLLAVAKHATGDA</sequence>
<reference evidence="3" key="1">
    <citation type="journal article" date="2019" name="Gigascience">
        <title>De novo genome assembly of the endangered Acer yangbiense, a plant species with extremely small populations endemic to Yunnan Province, China.</title>
        <authorList>
            <person name="Yang J."/>
            <person name="Wariss H.M."/>
            <person name="Tao L."/>
            <person name="Zhang R."/>
            <person name="Yun Q."/>
            <person name="Hollingsworth P."/>
            <person name="Dao Z."/>
            <person name="Luo G."/>
            <person name="Guo H."/>
            <person name="Ma Y."/>
            <person name="Sun W."/>
        </authorList>
    </citation>
    <scope>NUCLEOTIDE SEQUENCE [LARGE SCALE GENOMIC DNA]</scope>
    <source>
        <strain evidence="3">cv. Malutang</strain>
    </source>
</reference>
<dbReference type="Pfam" id="PF00085">
    <property type="entry name" value="Thioredoxin"/>
    <property type="match status" value="1"/>
</dbReference>
<dbReference type="InterPro" id="IPR017937">
    <property type="entry name" value="Thioredoxin_CS"/>
</dbReference>
<dbReference type="SUPFAM" id="SSF52833">
    <property type="entry name" value="Thioredoxin-like"/>
    <property type="match status" value="1"/>
</dbReference>
<dbReference type="PANTHER" id="PTHR10438:SF425">
    <property type="entry name" value="THIOREDOXIN H1"/>
    <property type="match status" value="1"/>
</dbReference>
<comment type="caution">
    <text evidence="2">The sequence shown here is derived from an EMBL/GenBank/DDBJ whole genome shotgun (WGS) entry which is preliminary data.</text>
</comment>
<dbReference type="Gene3D" id="3.40.30.10">
    <property type="entry name" value="Glutaredoxin"/>
    <property type="match status" value="1"/>
</dbReference>
<dbReference type="InterPro" id="IPR050620">
    <property type="entry name" value="Thioredoxin_H-type-like"/>
</dbReference>
<feature type="domain" description="Thioredoxin" evidence="1">
    <location>
        <begin position="22"/>
        <end position="79"/>
    </location>
</feature>
<organism evidence="2 3">
    <name type="scientific">Acer yangbiense</name>
    <dbReference type="NCBI Taxonomy" id="1000413"/>
    <lineage>
        <taxon>Eukaryota</taxon>
        <taxon>Viridiplantae</taxon>
        <taxon>Streptophyta</taxon>
        <taxon>Embryophyta</taxon>
        <taxon>Tracheophyta</taxon>
        <taxon>Spermatophyta</taxon>
        <taxon>Magnoliopsida</taxon>
        <taxon>eudicotyledons</taxon>
        <taxon>Gunneridae</taxon>
        <taxon>Pentapetalae</taxon>
        <taxon>rosids</taxon>
        <taxon>malvids</taxon>
        <taxon>Sapindales</taxon>
        <taxon>Sapindaceae</taxon>
        <taxon>Hippocastanoideae</taxon>
        <taxon>Acereae</taxon>
        <taxon>Acer</taxon>
    </lineage>
</organism>
<dbReference type="EMBL" id="VAHF01000010">
    <property type="protein sequence ID" value="TXG52160.1"/>
    <property type="molecule type" value="Genomic_DNA"/>
</dbReference>
<dbReference type="AlphaFoldDB" id="A0A5C7H5F1"/>
<evidence type="ECO:0000259" key="1">
    <source>
        <dbReference type="Pfam" id="PF00085"/>
    </source>
</evidence>
<name>A0A5C7H5F1_9ROSI</name>
<dbReference type="Proteomes" id="UP000323000">
    <property type="component" value="Chromosome 10"/>
</dbReference>
<dbReference type="OrthoDB" id="10263751at2759"/>
<dbReference type="InterPro" id="IPR013766">
    <property type="entry name" value="Thioredoxin_domain"/>
</dbReference>
<dbReference type="InterPro" id="IPR036249">
    <property type="entry name" value="Thioredoxin-like_sf"/>
</dbReference>
<keyword evidence="3" id="KW-1185">Reference proteome</keyword>
<dbReference type="PANTHER" id="PTHR10438">
    <property type="entry name" value="THIOREDOXIN"/>
    <property type="match status" value="1"/>
</dbReference>
<gene>
    <name evidence="2" type="ORF">EZV62_021329</name>
</gene>
<dbReference type="PROSITE" id="PS00194">
    <property type="entry name" value="THIOREDOXIN_1"/>
    <property type="match status" value="1"/>
</dbReference>
<evidence type="ECO:0000313" key="2">
    <source>
        <dbReference type="EMBL" id="TXG52160.1"/>
    </source>
</evidence>
<dbReference type="CDD" id="cd02947">
    <property type="entry name" value="TRX_family"/>
    <property type="match status" value="1"/>
</dbReference>
<evidence type="ECO:0000313" key="3">
    <source>
        <dbReference type="Proteomes" id="UP000323000"/>
    </source>
</evidence>